<comment type="pathway">
    <text evidence="7">Carbohydrate biosynthesis; dTDP-L-rhamnose biosynthesis.</text>
</comment>
<keyword evidence="9" id="KW-1185">Reference proteome</keyword>
<feature type="active site" description="Proton donor" evidence="5">
    <location>
        <position position="131"/>
    </location>
</feature>
<dbReference type="UniPathway" id="UPA00124"/>
<dbReference type="PANTHER" id="PTHR21047">
    <property type="entry name" value="DTDP-6-DEOXY-D-GLUCOSE-3,5 EPIMERASE"/>
    <property type="match status" value="1"/>
</dbReference>
<organism evidence="8 9">
    <name type="scientific">Pusillimonas minor</name>
    <dbReference type="NCBI Taxonomy" id="2697024"/>
    <lineage>
        <taxon>Bacteria</taxon>
        <taxon>Pseudomonadati</taxon>
        <taxon>Pseudomonadota</taxon>
        <taxon>Betaproteobacteria</taxon>
        <taxon>Burkholderiales</taxon>
        <taxon>Alcaligenaceae</taxon>
        <taxon>Pusillimonas</taxon>
    </lineage>
</organism>
<evidence type="ECO:0000256" key="2">
    <source>
        <dbReference type="ARBA" id="ARBA00001997"/>
    </source>
</evidence>
<evidence type="ECO:0000256" key="1">
    <source>
        <dbReference type="ARBA" id="ARBA00001298"/>
    </source>
</evidence>
<dbReference type="InterPro" id="IPR011051">
    <property type="entry name" value="RmlC_Cupin_sf"/>
</dbReference>
<evidence type="ECO:0000313" key="8">
    <source>
        <dbReference type="EMBL" id="MBC2768969.1"/>
    </source>
</evidence>
<comment type="caution">
    <text evidence="8">The sequence shown here is derived from an EMBL/GenBank/DDBJ whole genome shotgun (WGS) entry which is preliminary data.</text>
</comment>
<protein>
    <recommendedName>
        <fullName evidence="4 7">dTDP-4-dehydrorhamnose 3,5-epimerase</fullName>
        <ecNumber evidence="3 7">5.1.3.13</ecNumber>
    </recommendedName>
    <alternativeName>
        <fullName evidence="7">Thymidine diphospho-4-keto-rhamnose 3,5-epimerase</fullName>
    </alternativeName>
</protein>
<dbReference type="NCBIfam" id="TIGR01221">
    <property type="entry name" value="rmlC"/>
    <property type="match status" value="1"/>
</dbReference>
<dbReference type="EMBL" id="JACJUU010000002">
    <property type="protein sequence ID" value="MBC2768969.1"/>
    <property type="molecule type" value="Genomic_DNA"/>
</dbReference>
<dbReference type="AlphaFoldDB" id="A0A842HJV9"/>
<keyword evidence="7 8" id="KW-0413">Isomerase</keyword>
<feature type="active site" description="Proton acceptor" evidence="5">
    <location>
        <position position="62"/>
    </location>
</feature>
<evidence type="ECO:0000256" key="7">
    <source>
        <dbReference type="RuleBase" id="RU364069"/>
    </source>
</evidence>
<name>A0A842HJV9_9BURK</name>
<dbReference type="GO" id="GO:0019305">
    <property type="term" value="P:dTDP-rhamnose biosynthetic process"/>
    <property type="evidence" value="ECO:0007669"/>
    <property type="project" value="UniProtKB-UniRule"/>
</dbReference>
<dbReference type="RefSeq" id="WP_185778782.1">
    <property type="nucleotide sequence ID" value="NZ_JACJUU010000002.1"/>
</dbReference>
<comment type="subunit">
    <text evidence="7">Homodimer.</text>
</comment>
<dbReference type="Pfam" id="PF00908">
    <property type="entry name" value="dTDP_sugar_isom"/>
    <property type="match status" value="1"/>
</dbReference>
<dbReference type="GO" id="GO:0000271">
    <property type="term" value="P:polysaccharide biosynthetic process"/>
    <property type="evidence" value="ECO:0007669"/>
    <property type="project" value="TreeGrafter"/>
</dbReference>
<feature type="site" description="Participates in a stacking interaction with the thymidine ring of dTDP-4-oxo-6-deoxyglucose" evidence="6">
    <location>
        <position position="137"/>
    </location>
</feature>
<evidence type="ECO:0000256" key="5">
    <source>
        <dbReference type="PIRSR" id="PIRSR600888-1"/>
    </source>
</evidence>
<comment type="function">
    <text evidence="2 7">Catalyzes the epimerization of the C3' and C5'positions of dTDP-6-deoxy-D-xylo-4-hexulose, forming dTDP-6-deoxy-L-lyxo-4-hexulose.</text>
</comment>
<sequence>MKVTDTALQDVKLMTLDVHRDNRGYFLETFQARRYEAQLPGYQPFVQDNCSYSARNVVRGLHYQLKHPQGKLVRVARGEIIDVTVDVRRDSPQFGQAQMVAMSAQHFTQLWVPPGYAHGFVVVSDDALVEYKCTDFYQPGDEVCLRWDDPALGIDWPVSEPVVSEKDRQGLSLSALCELRSVF</sequence>
<dbReference type="GO" id="GO:0008830">
    <property type="term" value="F:dTDP-4-dehydrorhamnose 3,5-epimerase activity"/>
    <property type="evidence" value="ECO:0007669"/>
    <property type="project" value="UniProtKB-UniRule"/>
</dbReference>
<dbReference type="Proteomes" id="UP000545386">
    <property type="component" value="Unassembled WGS sequence"/>
</dbReference>
<evidence type="ECO:0000256" key="6">
    <source>
        <dbReference type="PIRSR" id="PIRSR600888-3"/>
    </source>
</evidence>
<dbReference type="Gene3D" id="2.60.120.10">
    <property type="entry name" value="Jelly Rolls"/>
    <property type="match status" value="1"/>
</dbReference>
<proteinExistence type="inferred from homology"/>
<evidence type="ECO:0000256" key="3">
    <source>
        <dbReference type="ARBA" id="ARBA00012098"/>
    </source>
</evidence>
<dbReference type="InterPro" id="IPR014710">
    <property type="entry name" value="RmlC-like_jellyroll"/>
</dbReference>
<dbReference type="GO" id="GO:0005829">
    <property type="term" value="C:cytosol"/>
    <property type="evidence" value="ECO:0007669"/>
    <property type="project" value="TreeGrafter"/>
</dbReference>
<dbReference type="SUPFAM" id="SSF51182">
    <property type="entry name" value="RmlC-like cupins"/>
    <property type="match status" value="1"/>
</dbReference>
<dbReference type="InterPro" id="IPR000888">
    <property type="entry name" value="RmlC-like"/>
</dbReference>
<accession>A0A842HJV9</accession>
<comment type="similarity">
    <text evidence="7">Belongs to the dTDP-4-dehydrorhamnose 3,5-epimerase family.</text>
</comment>
<dbReference type="PANTHER" id="PTHR21047:SF2">
    <property type="entry name" value="THYMIDINE DIPHOSPHO-4-KETO-RHAMNOSE 3,5-EPIMERASE"/>
    <property type="match status" value="1"/>
</dbReference>
<evidence type="ECO:0000256" key="4">
    <source>
        <dbReference type="ARBA" id="ARBA00019595"/>
    </source>
</evidence>
<evidence type="ECO:0000313" key="9">
    <source>
        <dbReference type="Proteomes" id="UP000545386"/>
    </source>
</evidence>
<comment type="catalytic activity">
    <reaction evidence="1 7">
        <text>dTDP-4-dehydro-6-deoxy-alpha-D-glucose = dTDP-4-dehydro-beta-L-rhamnose</text>
        <dbReference type="Rhea" id="RHEA:16969"/>
        <dbReference type="ChEBI" id="CHEBI:57649"/>
        <dbReference type="ChEBI" id="CHEBI:62830"/>
        <dbReference type="EC" id="5.1.3.13"/>
    </reaction>
</comment>
<gene>
    <name evidence="8" type="primary">rfbC</name>
    <name evidence="8" type="ORF">GTU67_03455</name>
</gene>
<dbReference type="EC" id="5.1.3.13" evidence="3 7"/>
<dbReference type="CDD" id="cd00438">
    <property type="entry name" value="cupin_RmlC"/>
    <property type="match status" value="1"/>
</dbReference>
<reference evidence="8 9" key="1">
    <citation type="submission" date="2020-08" db="EMBL/GenBank/DDBJ databases">
        <title>Paraeoetvoesia sp. YC-7-48 draft genome sequence.</title>
        <authorList>
            <person name="Yao L."/>
        </authorList>
    </citation>
    <scope>NUCLEOTIDE SEQUENCE [LARGE SCALE GENOMIC DNA]</scope>
    <source>
        <strain evidence="9">YC-7-48</strain>
    </source>
</reference>